<feature type="transmembrane region" description="Helical" evidence="2">
    <location>
        <begin position="195"/>
        <end position="216"/>
    </location>
</feature>
<feature type="transmembrane region" description="Helical" evidence="2">
    <location>
        <begin position="66"/>
        <end position="83"/>
    </location>
</feature>
<feature type="transmembrane region" description="Helical" evidence="2">
    <location>
        <begin position="397"/>
        <end position="416"/>
    </location>
</feature>
<dbReference type="Proteomes" id="UP000000852">
    <property type="component" value="Chromosome"/>
</dbReference>
<organism evidence="3 4">
    <name type="scientific">Pedobacter heparinus (strain ATCC 13125 / DSM 2366 / CIP 104194 / JCM 7457 / NBRC 12017 / NCIMB 9290 / NRRL B-14731 / HIM 762-3)</name>
    <dbReference type="NCBI Taxonomy" id="485917"/>
    <lineage>
        <taxon>Bacteria</taxon>
        <taxon>Pseudomonadati</taxon>
        <taxon>Bacteroidota</taxon>
        <taxon>Sphingobacteriia</taxon>
        <taxon>Sphingobacteriales</taxon>
        <taxon>Sphingobacteriaceae</taxon>
        <taxon>Pedobacter</taxon>
    </lineage>
</organism>
<feature type="transmembrane region" description="Helical" evidence="2">
    <location>
        <begin position="9"/>
        <end position="28"/>
    </location>
</feature>
<protein>
    <recommendedName>
        <fullName evidence="5">O-antigen polymerase</fullName>
    </recommendedName>
</protein>
<keyword evidence="1" id="KW-0802">TPR repeat</keyword>
<feature type="transmembrane region" description="Helical" evidence="2">
    <location>
        <begin position="163"/>
        <end position="183"/>
    </location>
</feature>
<dbReference type="HOGENOM" id="CLU_030792_1_0_10"/>
<dbReference type="InterPro" id="IPR011990">
    <property type="entry name" value="TPR-like_helical_dom_sf"/>
</dbReference>
<dbReference type="STRING" id="485917.Phep_4136"/>
<dbReference type="Gene3D" id="1.25.40.10">
    <property type="entry name" value="Tetratricopeptide repeat domain"/>
    <property type="match status" value="1"/>
</dbReference>
<name>C6XWN8_PEDHD</name>
<gene>
    <name evidence="3" type="ordered locus">Phep_4136</name>
</gene>
<evidence type="ECO:0000313" key="4">
    <source>
        <dbReference type="Proteomes" id="UP000000852"/>
    </source>
</evidence>
<keyword evidence="2" id="KW-0472">Membrane</keyword>
<dbReference type="KEGG" id="phe:Phep_4136"/>
<dbReference type="Pfam" id="PF13181">
    <property type="entry name" value="TPR_8"/>
    <property type="match status" value="1"/>
</dbReference>
<dbReference type="eggNOG" id="COG3307">
    <property type="taxonomic scope" value="Bacteria"/>
</dbReference>
<evidence type="ECO:0000313" key="3">
    <source>
        <dbReference type="EMBL" id="ACU06327.1"/>
    </source>
</evidence>
<dbReference type="InterPro" id="IPR019734">
    <property type="entry name" value="TPR_rpt"/>
</dbReference>
<keyword evidence="2" id="KW-1133">Transmembrane helix</keyword>
<evidence type="ECO:0000256" key="1">
    <source>
        <dbReference type="PROSITE-ProRule" id="PRU00339"/>
    </source>
</evidence>
<keyword evidence="4" id="KW-1185">Reference proteome</keyword>
<evidence type="ECO:0008006" key="5">
    <source>
        <dbReference type="Google" id="ProtNLM"/>
    </source>
</evidence>
<feature type="transmembrane region" description="Helical" evidence="2">
    <location>
        <begin position="121"/>
        <end position="143"/>
    </location>
</feature>
<sequence length="611" mass="70110">MPKIYDESTIIKIILSILLFSSVFYSHFFFDGFSSTKNLVFLFGIIALLSVFIIVQPTYRSNKREIKYITLFIIIFSGVSILIELIRDTSLINDILFNVDLFLLIYIIMLIYIFNDKRYRFFLIVLSLLLTTTLSIIGLLQWIDVFPTYSPLFKITGTFLNPGPYTCLLSMLMTIPITILFHADNSLIEKLAPSFNGKTGMLLLKGLLFVSILVIAACNIRTALAVIFIVPLAIFFNLKFQKTSYSIKSYLFVFLVLSVLITALLAFLYKKDSSTGRLLIWKVALTEQPVDVIFGGGYEYFEHHYNVIQGRYFARENVNPNSKEAKLAGNVTYAYNEFVEVYINYGLIGLLFCISLIFFVIKAYYSNYDSSNTLLHISFYVLLSVFIQSFVSYPFSMLGSKIVFVSFLALFISEIEKSNKVIIILSKSWMITLQISLMFIVGWATWNLVENASALSAWKTADDNMKRNNQVDNAMNVLQLQYPTLYSNGPFLVYYGRCLFLNGQYDLAIEILNQAKGYSSDPIVYYTLGQSYSFLNDRKNSELNFNLAINMTPNRLYPRYLLMQHFIRNKDNKMAVYTANSILNIEDKITSSATLEIKEIAKHYIHVNNLK</sequence>
<evidence type="ECO:0000256" key="2">
    <source>
        <dbReference type="SAM" id="Phobius"/>
    </source>
</evidence>
<dbReference type="PROSITE" id="PS50005">
    <property type="entry name" value="TPR"/>
    <property type="match status" value="1"/>
</dbReference>
<feature type="transmembrane region" description="Helical" evidence="2">
    <location>
        <begin position="428"/>
        <end position="446"/>
    </location>
</feature>
<reference evidence="3 4" key="1">
    <citation type="journal article" date="2009" name="Stand. Genomic Sci.">
        <title>Complete genome sequence of Pedobacter heparinus type strain (HIM 762-3).</title>
        <authorList>
            <person name="Han C."/>
            <person name="Spring S."/>
            <person name="Lapidus A."/>
            <person name="Del Rio T.G."/>
            <person name="Tice H."/>
            <person name="Copeland A."/>
            <person name="Cheng J.F."/>
            <person name="Lucas S."/>
            <person name="Chen F."/>
            <person name="Nolan M."/>
            <person name="Bruce D."/>
            <person name="Goodwin L."/>
            <person name="Pitluck S."/>
            <person name="Ivanova N."/>
            <person name="Mavromatis K."/>
            <person name="Mikhailova N."/>
            <person name="Pati A."/>
            <person name="Chen A."/>
            <person name="Palaniappan K."/>
            <person name="Land M."/>
            <person name="Hauser L."/>
            <person name="Chang Y.J."/>
            <person name="Jeffries C.C."/>
            <person name="Saunders E."/>
            <person name="Chertkov O."/>
            <person name="Brettin T."/>
            <person name="Goker M."/>
            <person name="Rohde M."/>
            <person name="Bristow J."/>
            <person name="Eisen J.A."/>
            <person name="Markowitz V."/>
            <person name="Hugenholtz P."/>
            <person name="Kyrpides N.C."/>
            <person name="Klenk H.P."/>
            <person name="Detter J.C."/>
        </authorList>
    </citation>
    <scope>NUCLEOTIDE SEQUENCE [LARGE SCALE GENOMIC DNA]</scope>
    <source>
        <strain evidence="4">ATCC 13125 / DSM 2366 / CIP 104194 / JCM 7457 / NBRC 12017 / NCIMB 9290 / NRRL B-14731 / HIM 762-3</strain>
    </source>
</reference>
<accession>C6XWN8</accession>
<dbReference type="InterPro" id="IPR051533">
    <property type="entry name" value="WaaL-like"/>
</dbReference>
<feature type="transmembrane region" description="Helical" evidence="2">
    <location>
        <begin position="250"/>
        <end position="269"/>
    </location>
</feature>
<dbReference type="eggNOG" id="COG0457">
    <property type="taxonomic scope" value="Bacteria"/>
</dbReference>
<dbReference type="AlphaFoldDB" id="C6XWN8"/>
<dbReference type="PANTHER" id="PTHR37422:SF13">
    <property type="entry name" value="LIPOPOLYSACCHARIDE BIOSYNTHESIS PROTEIN PA4999-RELATED"/>
    <property type="match status" value="1"/>
</dbReference>
<feature type="repeat" description="TPR" evidence="1">
    <location>
        <begin position="522"/>
        <end position="555"/>
    </location>
</feature>
<feature type="transmembrane region" description="Helical" evidence="2">
    <location>
        <begin position="342"/>
        <end position="361"/>
    </location>
</feature>
<keyword evidence="2" id="KW-0812">Transmembrane</keyword>
<dbReference type="EMBL" id="CP001681">
    <property type="protein sequence ID" value="ACU06327.1"/>
    <property type="molecule type" value="Genomic_DNA"/>
</dbReference>
<feature type="transmembrane region" description="Helical" evidence="2">
    <location>
        <begin position="40"/>
        <end position="59"/>
    </location>
</feature>
<dbReference type="PANTHER" id="PTHR37422">
    <property type="entry name" value="TEICHURONIC ACID BIOSYNTHESIS PROTEIN TUAE"/>
    <property type="match status" value="1"/>
</dbReference>
<proteinExistence type="predicted"/>
<dbReference type="SUPFAM" id="SSF48452">
    <property type="entry name" value="TPR-like"/>
    <property type="match status" value="1"/>
</dbReference>
<feature type="transmembrane region" description="Helical" evidence="2">
    <location>
        <begin position="95"/>
        <end position="114"/>
    </location>
</feature>